<reference evidence="1" key="2">
    <citation type="submission" date="2020-09" db="EMBL/GenBank/DDBJ databases">
        <authorList>
            <person name="Sun Q."/>
            <person name="Ohkuma M."/>
        </authorList>
    </citation>
    <scope>NUCLEOTIDE SEQUENCE</scope>
    <source>
        <strain evidence="1">JCM 3086</strain>
    </source>
</reference>
<reference evidence="1" key="1">
    <citation type="journal article" date="2014" name="Int. J. Syst. Evol. Microbiol.">
        <title>Complete genome sequence of Corynebacterium casei LMG S-19264T (=DSM 44701T), isolated from a smear-ripened cheese.</title>
        <authorList>
            <consortium name="US DOE Joint Genome Institute (JGI-PGF)"/>
            <person name="Walter F."/>
            <person name="Albersmeier A."/>
            <person name="Kalinowski J."/>
            <person name="Ruckert C."/>
        </authorList>
    </citation>
    <scope>NUCLEOTIDE SEQUENCE</scope>
    <source>
        <strain evidence="1">JCM 3086</strain>
    </source>
</reference>
<accession>A0A917NJS3</accession>
<name>A0A917NJS3_9ACTN</name>
<dbReference type="AlphaFoldDB" id="A0A917NJS3"/>
<organism evidence="1 2">
    <name type="scientific">Streptomyces brasiliensis</name>
    <dbReference type="NCBI Taxonomy" id="1954"/>
    <lineage>
        <taxon>Bacteria</taxon>
        <taxon>Bacillati</taxon>
        <taxon>Actinomycetota</taxon>
        <taxon>Actinomycetes</taxon>
        <taxon>Kitasatosporales</taxon>
        <taxon>Streptomycetaceae</taxon>
        <taxon>Streptomyces</taxon>
    </lineage>
</organism>
<keyword evidence="2" id="KW-1185">Reference proteome</keyword>
<comment type="caution">
    <text evidence="1">The sequence shown here is derived from an EMBL/GenBank/DDBJ whole genome shotgun (WGS) entry which is preliminary data.</text>
</comment>
<protein>
    <submittedName>
        <fullName evidence="1">Uncharacterized protein</fullName>
    </submittedName>
</protein>
<evidence type="ECO:0000313" key="2">
    <source>
        <dbReference type="Proteomes" id="UP000657574"/>
    </source>
</evidence>
<proteinExistence type="predicted"/>
<sequence length="75" mass="8103">MAWEAPPPEHAAALGLAPLRPTLVHRYESAAPDGRTLRTAVTSFSTVALAEVEELGRYRDRADGAAAAQLRRAYD</sequence>
<gene>
    <name evidence="1" type="ORF">GCM10010121_015640</name>
</gene>
<evidence type="ECO:0000313" key="1">
    <source>
        <dbReference type="EMBL" id="GGJ06079.1"/>
    </source>
</evidence>
<dbReference type="Proteomes" id="UP000657574">
    <property type="component" value="Unassembled WGS sequence"/>
</dbReference>
<dbReference type="EMBL" id="BMQA01000004">
    <property type="protein sequence ID" value="GGJ06079.1"/>
    <property type="molecule type" value="Genomic_DNA"/>
</dbReference>